<dbReference type="STRING" id="1075417.SAMN05421823_101589"/>
<proteinExistence type="predicted"/>
<keyword evidence="2" id="KW-1185">Reference proteome</keyword>
<accession>A0A1G8Y7P4</accession>
<evidence type="ECO:0000313" key="1">
    <source>
        <dbReference type="EMBL" id="SDJ98677.1"/>
    </source>
</evidence>
<sequence length="244" mass="28356">MLSFLNHHPFAVEAYFESSFVLTFAFPQAQLTSLVPEGLSLDLFEDEWAFLAVAMVQTKHLRPKGFPAWLGNDFFLIGYRLFVRFTNATGKRRRGLHILRSETDNPMMQLLGNLFTHYRYQKVAIEVSKQGTETTLSSPSSGFRVQVRQDEHAVDLPPESPFHDWKEARRFAGPLPFTFTSLPQTREMLIIEGVRQHWQPQPVTVLDYYIPFLDQPHLSTFRLASAFVVQEIPYHWKKGVREPW</sequence>
<evidence type="ECO:0000313" key="2">
    <source>
        <dbReference type="Proteomes" id="UP000198510"/>
    </source>
</evidence>
<dbReference type="Pfam" id="PF09844">
    <property type="entry name" value="DUF2071"/>
    <property type="match status" value="1"/>
</dbReference>
<dbReference type="RefSeq" id="WP_089678737.1">
    <property type="nucleotide sequence ID" value="NZ_FNFO01000001.1"/>
</dbReference>
<dbReference type="Proteomes" id="UP000198510">
    <property type="component" value="Unassembled WGS sequence"/>
</dbReference>
<protein>
    <submittedName>
        <fullName evidence="1">Uncharacterized conserved protein (COG2071)</fullName>
    </submittedName>
</protein>
<dbReference type="InterPro" id="IPR018644">
    <property type="entry name" value="DUF2071"/>
</dbReference>
<name>A0A1G8Y7P4_9BACT</name>
<dbReference type="EMBL" id="FNFO01000001">
    <property type="protein sequence ID" value="SDJ98677.1"/>
    <property type="molecule type" value="Genomic_DNA"/>
</dbReference>
<gene>
    <name evidence="1" type="ORF">SAMN05421823_101589</name>
</gene>
<dbReference type="AlphaFoldDB" id="A0A1G8Y7P4"/>
<organism evidence="1 2">
    <name type="scientific">Catalinimonas alkaloidigena</name>
    <dbReference type="NCBI Taxonomy" id="1075417"/>
    <lineage>
        <taxon>Bacteria</taxon>
        <taxon>Pseudomonadati</taxon>
        <taxon>Bacteroidota</taxon>
        <taxon>Cytophagia</taxon>
        <taxon>Cytophagales</taxon>
        <taxon>Catalimonadaceae</taxon>
        <taxon>Catalinimonas</taxon>
    </lineage>
</organism>
<reference evidence="1 2" key="1">
    <citation type="submission" date="2016-10" db="EMBL/GenBank/DDBJ databases">
        <authorList>
            <person name="de Groot N.N."/>
        </authorList>
    </citation>
    <scope>NUCLEOTIDE SEQUENCE [LARGE SCALE GENOMIC DNA]</scope>
    <source>
        <strain evidence="1 2">DSM 25186</strain>
    </source>
</reference>
<dbReference type="OrthoDB" id="5492672at2"/>